<dbReference type="GO" id="GO:0015562">
    <property type="term" value="F:efflux transmembrane transporter activity"/>
    <property type="evidence" value="ECO:0007669"/>
    <property type="project" value="InterPro"/>
</dbReference>
<name>A0A1A7BU26_9BURK</name>
<protein>
    <submittedName>
        <fullName evidence="3">Outer membrane protein, cobalt-zinc-cadmium efflux system</fullName>
    </submittedName>
</protein>
<dbReference type="PANTHER" id="PTHR30203">
    <property type="entry name" value="OUTER MEMBRANE CATION EFFLUX PROTEIN"/>
    <property type="match status" value="1"/>
</dbReference>
<reference evidence="3 4" key="1">
    <citation type="submission" date="2016-04" db="EMBL/GenBank/DDBJ databases">
        <title>Draft genome sequence of Janthinobacterium psychrotolerans sp. nov., isolated from freshwater sediments in Denmark.</title>
        <authorList>
            <person name="Gong X."/>
            <person name="Skrivergaard S."/>
            <person name="Korsgaard B.S."/>
            <person name="Schreiber L."/>
            <person name="Marshall I.P."/>
            <person name="Finster K."/>
            <person name="Schramm A."/>
        </authorList>
    </citation>
    <scope>NUCLEOTIDE SEQUENCE [LARGE SCALE GENOMIC DNA]</scope>
    <source>
        <strain evidence="3 4">S3-2</strain>
    </source>
</reference>
<proteinExistence type="inferred from homology"/>
<organism evidence="3 4">
    <name type="scientific">Janthinobacterium psychrotolerans</name>
    <dbReference type="NCBI Taxonomy" id="1747903"/>
    <lineage>
        <taxon>Bacteria</taxon>
        <taxon>Pseudomonadati</taxon>
        <taxon>Pseudomonadota</taxon>
        <taxon>Betaproteobacteria</taxon>
        <taxon>Burkholderiales</taxon>
        <taxon>Oxalobacteraceae</taxon>
        <taxon>Janthinobacterium</taxon>
    </lineage>
</organism>
<dbReference type="OrthoDB" id="9791261at2"/>
<dbReference type="InterPro" id="IPR010131">
    <property type="entry name" value="MdtP/NodT-like"/>
</dbReference>
<accession>A0A1A7BU26</accession>
<feature type="chain" id="PRO_5008355330" evidence="2">
    <location>
        <begin position="21"/>
        <end position="415"/>
    </location>
</feature>
<dbReference type="SUPFAM" id="SSF56954">
    <property type="entry name" value="Outer membrane efflux proteins (OEP)"/>
    <property type="match status" value="1"/>
</dbReference>
<comment type="similarity">
    <text evidence="1">Belongs to the outer membrane factor (OMF) (TC 1.B.17) family.</text>
</comment>
<dbReference type="InterPro" id="IPR003423">
    <property type="entry name" value="OMP_efflux"/>
</dbReference>
<sequence>MYRLMYCLLLGLIAPAPAFAQAQQEAPGPLSLGAALQLAEAGNPTLSAARHELAAQGGSLQQAQALPNPELQTVLEDTRRASRSTTVQVNQLIELGGKRGARAAVALRGQDLAQAALALQAADTRAAVTTAFADVLAAQEGLRLADSAQALAARASDITARRVTAGKASPVEATRAKVLEASVRLEGNLARSNLTQARQRLAALWGASAPRFTEAEGRLDVLPPLPSPAQLAARRDAAPGVRQARSHLAQRQAMLEVEQRRATPDVTVSIGMKRSAELGRNQAIIGLALPLPLFDRNAGNQLDALRRSDKAGDELAAAQVQLQTALAQTRDRLATARLDAESLQNEIVPGAQSAYDAASRGFEFGKFAFLDVLDAQRTLLQAKNQTLRALTEAHHAAAELERLLGAPVTTQESLP</sequence>
<dbReference type="Proteomes" id="UP000092713">
    <property type="component" value="Unassembled WGS sequence"/>
</dbReference>
<dbReference type="RefSeq" id="WP_065310030.1">
    <property type="nucleotide sequence ID" value="NZ_LOCQ01000061.1"/>
</dbReference>
<dbReference type="PATRIC" id="fig|1747903.4.peg.506"/>
<dbReference type="AlphaFoldDB" id="A0A1A7BU26"/>
<evidence type="ECO:0000313" key="4">
    <source>
        <dbReference type="Proteomes" id="UP000092713"/>
    </source>
</evidence>
<dbReference type="EMBL" id="LOCQ01000061">
    <property type="protein sequence ID" value="OBV37012.1"/>
    <property type="molecule type" value="Genomic_DNA"/>
</dbReference>
<keyword evidence="4" id="KW-1185">Reference proteome</keyword>
<comment type="caution">
    <text evidence="3">The sequence shown here is derived from an EMBL/GenBank/DDBJ whole genome shotgun (WGS) entry which is preliminary data.</text>
</comment>
<gene>
    <name evidence="3" type="ORF">ASR47_100263</name>
</gene>
<evidence type="ECO:0000256" key="2">
    <source>
        <dbReference type="SAM" id="SignalP"/>
    </source>
</evidence>
<keyword evidence="2" id="KW-0732">Signal</keyword>
<evidence type="ECO:0000256" key="1">
    <source>
        <dbReference type="ARBA" id="ARBA00007613"/>
    </source>
</evidence>
<feature type="signal peptide" evidence="2">
    <location>
        <begin position="1"/>
        <end position="20"/>
    </location>
</feature>
<dbReference type="PANTHER" id="PTHR30203:SF24">
    <property type="entry name" value="BLR4935 PROTEIN"/>
    <property type="match status" value="1"/>
</dbReference>
<dbReference type="Pfam" id="PF02321">
    <property type="entry name" value="OEP"/>
    <property type="match status" value="2"/>
</dbReference>
<evidence type="ECO:0000313" key="3">
    <source>
        <dbReference type="EMBL" id="OBV37012.1"/>
    </source>
</evidence>
<dbReference type="Gene3D" id="1.20.1600.10">
    <property type="entry name" value="Outer membrane efflux proteins (OEP)"/>
    <property type="match status" value="1"/>
</dbReference>
<dbReference type="STRING" id="1747903.ASR47_100263"/>